<dbReference type="EMBL" id="BK015736">
    <property type="protein sequence ID" value="DAE22643.1"/>
    <property type="molecule type" value="Genomic_DNA"/>
</dbReference>
<sequence length="84" mass="9178">MNFGQAIEEAKRGKKIARKGWNGKGQYVELATNVSYKSPNGTVTNVNHEDMGNKALAFVGTSGVQLGWLASQADMLSEDWQTMD</sequence>
<protein>
    <recommendedName>
        <fullName evidence="1">Thoeris anti-defense 2-like domain-containing protein</fullName>
    </recommendedName>
</protein>
<reference evidence="2" key="1">
    <citation type="journal article" date="2021" name="Proc. Natl. Acad. Sci. U.S.A.">
        <title>A Catalog of Tens of Thousands of Viruses from Human Metagenomes Reveals Hidden Associations with Chronic Diseases.</title>
        <authorList>
            <person name="Tisza M.J."/>
            <person name="Buck C.B."/>
        </authorList>
    </citation>
    <scope>NUCLEOTIDE SEQUENCE</scope>
    <source>
        <strain evidence="2">CtfRs3</strain>
    </source>
</reference>
<accession>A0A8S5QUV8</accession>
<feature type="domain" description="Thoeris anti-defense 2-like" evidence="1">
    <location>
        <begin position="1"/>
        <end position="82"/>
    </location>
</feature>
<proteinExistence type="predicted"/>
<evidence type="ECO:0000313" key="2">
    <source>
        <dbReference type="EMBL" id="DAE22643.1"/>
    </source>
</evidence>
<name>A0A8S5QUV8_9VIRU</name>
<organism evidence="2">
    <name type="scientific">Phage sp. ctfRs3</name>
    <dbReference type="NCBI Taxonomy" id="2826751"/>
    <lineage>
        <taxon>Viruses</taxon>
    </lineage>
</organism>
<dbReference type="InterPro" id="IPR021361">
    <property type="entry name" value="Tad2-like_dom"/>
</dbReference>
<evidence type="ECO:0000259" key="1">
    <source>
        <dbReference type="Pfam" id="PF11195"/>
    </source>
</evidence>
<dbReference type="Pfam" id="PF11195">
    <property type="entry name" value="Tad2-like"/>
    <property type="match status" value="1"/>
</dbReference>